<feature type="domain" description="Coenzyme Q-binding protein COQ10 START" evidence="2">
    <location>
        <begin position="81"/>
        <end position="208"/>
    </location>
</feature>
<dbReference type="Proteomes" id="UP000008635">
    <property type="component" value="Chromosome"/>
</dbReference>
<dbReference type="SUPFAM" id="SSF55961">
    <property type="entry name" value="Bet v1-like"/>
    <property type="match status" value="1"/>
</dbReference>
<evidence type="ECO:0000313" key="3">
    <source>
        <dbReference type="EMBL" id="ADV67251.1"/>
    </source>
</evidence>
<dbReference type="OrthoDB" id="9797595at2"/>
<name>E8U862_DEIML</name>
<reference evidence="4" key="2">
    <citation type="submission" date="2011-01" db="EMBL/GenBank/DDBJ databases">
        <title>The complete genome of Deinococcus maricopensis DSM 21211.</title>
        <authorList>
            <consortium name="US DOE Joint Genome Institute (JGI-PGF)"/>
            <person name="Lucas S."/>
            <person name="Copeland A."/>
            <person name="Lapidus A."/>
            <person name="Goodwin L."/>
            <person name="Pitluck S."/>
            <person name="Kyrpides N."/>
            <person name="Mavromatis K."/>
            <person name="Pagani I."/>
            <person name="Ivanova N."/>
            <person name="Ovchinnikova G."/>
            <person name="Zeytun A."/>
            <person name="Detter J.C."/>
            <person name="Han C."/>
            <person name="Land M."/>
            <person name="Hauser L."/>
            <person name="Markowitz V."/>
            <person name="Cheng J.-F."/>
            <person name="Hugenholtz P."/>
            <person name="Woyke T."/>
            <person name="Wu D."/>
            <person name="Pukall R."/>
            <person name="Gehrich-Schroeter G."/>
            <person name="Brambilla E."/>
            <person name="Klenk H.-P."/>
            <person name="Eisen J.A."/>
        </authorList>
    </citation>
    <scope>NUCLEOTIDE SEQUENCE [LARGE SCALE GENOMIC DNA]</scope>
    <source>
        <strain evidence="4">DSM 21211 / LMG 22137 / NRRL B-23946 / LB-34</strain>
    </source>
</reference>
<proteinExistence type="predicted"/>
<organism evidence="3 4">
    <name type="scientific">Deinococcus maricopensis (strain DSM 21211 / LMG 22137 / NRRL B-23946 / LB-34)</name>
    <dbReference type="NCBI Taxonomy" id="709986"/>
    <lineage>
        <taxon>Bacteria</taxon>
        <taxon>Thermotogati</taxon>
        <taxon>Deinococcota</taxon>
        <taxon>Deinococci</taxon>
        <taxon>Deinococcales</taxon>
        <taxon>Deinococcaceae</taxon>
        <taxon>Deinococcus</taxon>
    </lineage>
</organism>
<feature type="region of interest" description="Disordered" evidence="1">
    <location>
        <begin position="216"/>
        <end position="247"/>
    </location>
</feature>
<dbReference type="PANTHER" id="PTHR33824">
    <property type="entry name" value="POLYKETIDE CYCLASE/DEHYDRASE AND LIPID TRANSPORT SUPERFAMILY PROTEIN"/>
    <property type="match status" value="1"/>
</dbReference>
<dbReference type="PANTHER" id="PTHR33824:SF7">
    <property type="entry name" value="POLYKETIDE CYCLASE_DEHYDRASE AND LIPID TRANSPORT SUPERFAMILY PROTEIN"/>
    <property type="match status" value="1"/>
</dbReference>
<dbReference type="eggNOG" id="COG5637">
    <property type="taxonomic scope" value="Bacteria"/>
</dbReference>
<dbReference type="InterPro" id="IPR005031">
    <property type="entry name" value="COQ10_START"/>
</dbReference>
<dbReference type="KEGG" id="dmr:Deima_1602"/>
<evidence type="ECO:0000313" key="4">
    <source>
        <dbReference type="Proteomes" id="UP000008635"/>
    </source>
</evidence>
<dbReference type="HOGENOM" id="CLU_079860_0_0_0"/>
<dbReference type="CDD" id="cd07817">
    <property type="entry name" value="SRPBCC_8"/>
    <property type="match status" value="1"/>
</dbReference>
<evidence type="ECO:0000256" key="1">
    <source>
        <dbReference type="SAM" id="MobiDB-lite"/>
    </source>
</evidence>
<accession>E8U862</accession>
<dbReference type="InterPro" id="IPR023393">
    <property type="entry name" value="START-like_dom_sf"/>
</dbReference>
<dbReference type="Pfam" id="PF03364">
    <property type="entry name" value="Polyketide_cyc"/>
    <property type="match status" value="1"/>
</dbReference>
<dbReference type="EMBL" id="CP002454">
    <property type="protein sequence ID" value="ADV67251.1"/>
    <property type="molecule type" value="Genomic_DNA"/>
</dbReference>
<dbReference type="InterPro" id="IPR047137">
    <property type="entry name" value="ORF3"/>
</dbReference>
<dbReference type="RefSeq" id="WP_013556756.1">
    <property type="nucleotide sequence ID" value="NC_014958.1"/>
</dbReference>
<reference evidence="3 4" key="1">
    <citation type="journal article" date="2011" name="Stand. Genomic Sci.">
        <title>Complete genome sequence of Deinococcus maricopensis type strain (LB-34).</title>
        <authorList>
            <person name="Pukall R."/>
            <person name="Zeytun A."/>
            <person name="Lucas S."/>
            <person name="Lapidus A."/>
            <person name="Hammon N."/>
            <person name="Deshpande S."/>
            <person name="Nolan M."/>
            <person name="Cheng J.F."/>
            <person name="Pitluck S."/>
            <person name="Liolios K."/>
            <person name="Pagani I."/>
            <person name="Mikhailova N."/>
            <person name="Ivanova N."/>
            <person name="Mavromatis K."/>
            <person name="Pati A."/>
            <person name="Tapia R."/>
            <person name="Han C."/>
            <person name="Goodwin L."/>
            <person name="Chen A."/>
            <person name="Palaniappan K."/>
            <person name="Land M."/>
            <person name="Hauser L."/>
            <person name="Chang Y.J."/>
            <person name="Jeffries C.D."/>
            <person name="Brambilla E.M."/>
            <person name="Rohde M."/>
            <person name="Goker M."/>
            <person name="Detter J.C."/>
            <person name="Woyke T."/>
            <person name="Bristow J."/>
            <person name="Eisen J.A."/>
            <person name="Markowitz V."/>
            <person name="Hugenholtz P."/>
            <person name="Kyrpides N.C."/>
            <person name="Klenk H.P."/>
        </authorList>
    </citation>
    <scope>NUCLEOTIDE SEQUENCE [LARGE SCALE GENOMIC DNA]</scope>
    <source>
        <strain evidence="4">DSM 21211 / LMG 22137 / NRRL B-23946 / LB-34</strain>
    </source>
</reference>
<protein>
    <submittedName>
        <fullName evidence="3">Cyclase/dehydrase</fullName>
    </submittedName>
</protein>
<sequence>MTRDNHPQNASATERIVFGGLGAGLIFLSLRRADKLGLLLGTSGALMLSSAAMGKGPYNSAVNLRRSKQDGGIQVQKAITIGVRPEQLYTFWRNFENLPKFMTHLQSVTVQTPGGTRSHWIANAPAGLKVEWDADITEDVPNERIAWRALEGAQVPNEGHVEFHEAPGGRGTELRVNLTYHPPGGTLGAGVARMFGEEPNQQITDDLRRLKRIIEIGQEPTTEGQSAGRKSPIGKAAAAMYDNRRTS</sequence>
<dbReference type="Gene3D" id="3.30.530.20">
    <property type="match status" value="1"/>
</dbReference>
<gene>
    <name evidence="3" type="ordered locus">Deima_1602</name>
</gene>
<evidence type="ECO:0000259" key="2">
    <source>
        <dbReference type="Pfam" id="PF03364"/>
    </source>
</evidence>
<dbReference type="AlphaFoldDB" id="E8U862"/>
<keyword evidence="4" id="KW-1185">Reference proteome</keyword>
<dbReference type="STRING" id="709986.Deima_1602"/>